<dbReference type="STRING" id="1850252.LPB136_11590"/>
<dbReference type="RefSeq" id="WP_072556488.1">
    <property type="nucleotide sequence ID" value="NZ_CP018155.1"/>
</dbReference>
<feature type="transmembrane region" description="Helical" evidence="1">
    <location>
        <begin position="49"/>
        <end position="67"/>
    </location>
</feature>
<dbReference type="KEGG" id="ten:LPB136_11590"/>
<dbReference type="InterPro" id="IPR032820">
    <property type="entry name" value="ATPase_put"/>
</dbReference>
<sequence>MTKKRQPLNKFVRFTGIAFQMGLTIYLGNLLGEYLDQKYPNENDAYTKGVTLLAVFVSMFSVIMQVSKISKTND</sequence>
<keyword evidence="1" id="KW-0472">Membrane</keyword>
<evidence type="ECO:0000313" key="3">
    <source>
        <dbReference type="Proteomes" id="UP000181898"/>
    </source>
</evidence>
<gene>
    <name evidence="2" type="ORF">LPB136_11590</name>
</gene>
<keyword evidence="1" id="KW-0812">Transmembrane</keyword>
<feature type="transmembrane region" description="Helical" evidence="1">
    <location>
        <begin position="12"/>
        <end position="29"/>
    </location>
</feature>
<name>A0A1L3JLE0_9FLAO</name>
<dbReference type="OrthoDB" id="9798708at2"/>
<proteinExistence type="predicted"/>
<keyword evidence="1" id="KW-1133">Transmembrane helix</keyword>
<protein>
    <recommendedName>
        <fullName evidence="4">F0F1-ATPase subunit</fullName>
    </recommendedName>
</protein>
<organism evidence="2 3">
    <name type="scientific">Tenacibaculum todarodis</name>
    <dbReference type="NCBI Taxonomy" id="1850252"/>
    <lineage>
        <taxon>Bacteria</taxon>
        <taxon>Pseudomonadati</taxon>
        <taxon>Bacteroidota</taxon>
        <taxon>Flavobacteriia</taxon>
        <taxon>Flavobacteriales</taxon>
        <taxon>Flavobacteriaceae</taxon>
        <taxon>Tenacibaculum</taxon>
    </lineage>
</organism>
<evidence type="ECO:0000313" key="2">
    <source>
        <dbReference type="EMBL" id="APG65965.1"/>
    </source>
</evidence>
<dbReference type="EMBL" id="CP018155">
    <property type="protein sequence ID" value="APG65965.1"/>
    <property type="molecule type" value="Genomic_DNA"/>
</dbReference>
<keyword evidence="3" id="KW-1185">Reference proteome</keyword>
<dbReference type="AlphaFoldDB" id="A0A1L3JLE0"/>
<dbReference type="Proteomes" id="UP000181898">
    <property type="component" value="Chromosome"/>
</dbReference>
<evidence type="ECO:0000256" key="1">
    <source>
        <dbReference type="SAM" id="Phobius"/>
    </source>
</evidence>
<dbReference type="Pfam" id="PF09527">
    <property type="entry name" value="ATPase_gene1"/>
    <property type="match status" value="1"/>
</dbReference>
<evidence type="ECO:0008006" key="4">
    <source>
        <dbReference type="Google" id="ProtNLM"/>
    </source>
</evidence>
<accession>A0A1L3JLE0</accession>
<reference evidence="2 3" key="1">
    <citation type="submission" date="2016-11" db="EMBL/GenBank/DDBJ databases">
        <title>Tenacibaculum sp. LPB0136, isolated from marine environment.</title>
        <authorList>
            <person name="Kim E."/>
            <person name="Yi H."/>
        </authorList>
    </citation>
    <scope>NUCLEOTIDE SEQUENCE [LARGE SCALE GENOMIC DNA]</scope>
    <source>
        <strain evidence="2 3">LPB0136</strain>
    </source>
</reference>